<keyword evidence="14 18" id="KW-1208">Phospholipid metabolism</keyword>
<feature type="transmembrane region" description="Helical" evidence="19">
    <location>
        <begin position="158"/>
        <end position="182"/>
    </location>
</feature>
<dbReference type="Pfam" id="PF04191">
    <property type="entry name" value="PEMT"/>
    <property type="match status" value="1"/>
</dbReference>
<sequence length="303" mass="33578">MASIVSLMGDLARHVDFGKKSLVVSACSIAFNPLFWNIVARQEYYNKTLTNLCGGRSRTACYALAATIFSLGLVRDFIYKTAIQEQPSHPLLLTPYSQAAAYTLLLCGNTLVMTSTWALGITGTFLGDYFGILMDDMVTGFPFNVCGAPMYWGSTMSFLGWALLFGKPAGLFLTAWVCLVYVMALRYEDPFTSEIYAKRQRERAAGESGKKQKAKGTPAGCSLKLVPETLLLGRDAIPRAFCGEKAHLSLPPSAGTHFHYRLEQRRRRYSSCDGGKAPATSSVRRGVEQDRYWQLRRPLMARS</sequence>
<feature type="binding site" evidence="18">
    <location>
        <begin position="106"/>
        <end position="108"/>
    </location>
    <ligand>
        <name>S-adenosyl-L-methionine</name>
        <dbReference type="ChEBI" id="CHEBI:59789"/>
    </ligand>
</feature>
<evidence type="ECO:0000256" key="9">
    <source>
        <dbReference type="ARBA" id="ARBA00022989"/>
    </source>
</evidence>
<dbReference type="GO" id="GO:0005789">
    <property type="term" value="C:endoplasmic reticulum membrane"/>
    <property type="evidence" value="ECO:0007669"/>
    <property type="project" value="UniProtKB-SubCell"/>
</dbReference>
<name>A0A8H4LSW6_9HYPO</name>
<evidence type="ECO:0000256" key="5">
    <source>
        <dbReference type="ARBA" id="ARBA00022679"/>
    </source>
</evidence>
<dbReference type="EC" id="2.1.1.71" evidence="18"/>
<evidence type="ECO:0000313" key="21">
    <source>
        <dbReference type="Proteomes" id="UP000557566"/>
    </source>
</evidence>
<organism evidence="20 21">
    <name type="scientific">Ophiocordyceps sinensis</name>
    <dbReference type="NCBI Taxonomy" id="72228"/>
    <lineage>
        <taxon>Eukaryota</taxon>
        <taxon>Fungi</taxon>
        <taxon>Dikarya</taxon>
        <taxon>Ascomycota</taxon>
        <taxon>Pezizomycotina</taxon>
        <taxon>Sordariomycetes</taxon>
        <taxon>Hypocreomycetidae</taxon>
        <taxon>Hypocreales</taxon>
        <taxon>Ophiocordycipitaceae</taxon>
        <taxon>Ophiocordyceps</taxon>
    </lineage>
</organism>
<evidence type="ECO:0000256" key="1">
    <source>
        <dbReference type="ARBA" id="ARBA00004969"/>
    </source>
</evidence>
<dbReference type="InterPro" id="IPR007318">
    <property type="entry name" value="Phopholipid_MeTrfase"/>
</dbReference>
<feature type="topological domain" description="Cytoplasmic" evidence="18">
    <location>
        <begin position="187"/>
        <end position="303"/>
    </location>
</feature>
<keyword evidence="13 18" id="KW-0594">Phospholipid biosynthesis</keyword>
<dbReference type="FunFam" id="1.20.120.1630:FF:000005">
    <property type="entry name" value="Phosphatidylethanolamine N-methyltransferase"/>
    <property type="match status" value="1"/>
</dbReference>
<comment type="catalytic activity">
    <reaction evidence="16 18">
        <text>a 1,2-diacyl-sn-glycero-3-phospho-N-methylethanolamine + S-adenosyl-L-methionine = a 1,2-diacyl-sn-glycero-3-phospho-N,N-dimethylethanolamine + S-adenosyl-L-homocysteine + H(+)</text>
        <dbReference type="Rhea" id="RHEA:32735"/>
        <dbReference type="ChEBI" id="CHEBI:15378"/>
        <dbReference type="ChEBI" id="CHEBI:57856"/>
        <dbReference type="ChEBI" id="CHEBI:59789"/>
        <dbReference type="ChEBI" id="CHEBI:64572"/>
        <dbReference type="ChEBI" id="CHEBI:64573"/>
        <dbReference type="EC" id="2.1.1.71"/>
    </reaction>
</comment>
<dbReference type="PROSITE" id="PS51599">
    <property type="entry name" value="SAM_PEMT_PEM2"/>
    <property type="match status" value="1"/>
</dbReference>
<dbReference type="EMBL" id="JAAVMX010000009">
    <property type="protein sequence ID" value="KAF4504749.1"/>
    <property type="molecule type" value="Genomic_DNA"/>
</dbReference>
<keyword evidence="10 18" id="KW-0443">Lipid metabolism</keyword>
<evidence type="ECO:0000256" key="13">
    <source>
        <dbReference type="ARBA" id="ARBA00023209"/>
    </source>
</evidence>
<evidence type="ECO:0000256" key="15">
    <source>
        <dbReference type="ARBA" id="ARBA00051252"/>
    </source>
</evidence>
<evidence type="ECO:0000313" key="20">
    <source>
        <dbReference type="EMBL" id="KAF4504749.1"/>
    </source>
</evidence>
<dbReference type="GO" id="GO:0031966">
    <property type="term" value="C:mitochondrial membrane"/>
    <property type="evidence" value="ECO:0007669"/>
    <property type="project" value="UniProtKB-SubCell"/>
</dbReference>
<protein>
    <recommendedName>
        <fullName evidence="18">Phosphatidyl-N-methylethanolamine N-methyltransferase</fullName>
        <ecNumber evidence="18">2.1.1.71</ecNumber>
    </recommendedName>
    <alternativeName>
        <fullName evidence="18">Phospholipid methyltransferase</fullName>
        <shortName evidence="18">PLMT</shortName>
    </alternativeName>
</protein>
<gene>
    <name evidence="20" type="ORF">G6O67_008158</name>
</gene>
<feature type="transmembrane region" description="Helical" evidence="19">
    <location>
        <begin position="60"/>
        <end position="79"/>
    </location>
</feature>
<evidence type="ECO:0000256" key="17">
    <source>
        <dbReference type="ARBA" id="ARBA00056845"/>
    </source>
</evidence>
<evidence type="ECO:0000256" key="7">
    <source>
        <dbReference type="ARBA" id="ARBA00022692"/>
    </source>
</evidence>
<comment type="catalytic activity">
    <reaction evidence="15">
        <text>a 1,2-diacyl-sn-glycero-3-phospho-N,N-dimethylethanolamine + S-adenosyl-L-methionine = a 1,2-diacyl-sn-glycero-3-phosphocholine + S-adenosyl-L-homocysteine + H(+)</text>
        <dbReference type="Rhea" id="RHEA:32739"/>
        <dbReference type="ChEBI" id="CHEBI:15378"/>
        <dbReference type="ChEBI" id="CHEBI:57643"/>
        <dbReference type="ChEBI" id="CHEBI:57856"/>
        <dbReference type="ChEBI" id="CHEBI:59789"/>
        <dbReference type="ChEBI" id="CHEBI:64572"/>
        <dbReference type="EC" id="2.1.1.71"/>
    </reaction>
</comment>
<feature type="transmembrane region" description="Helical" evidence="19">
    <location>
        <begin position="20"/>
        <end position="39"/>
    </location>
</feature>
<keyword evidence="3 18" id="KW-0444">Lipid biosynthesis</keyword>
<dbReference type="GO" id="GO:0032259">
    <property type="term" value="P:methylation"/>
    <property type="evidence" value="ECO:0007669"/>
    <property type="project" value="UniProtKB-KW"/>
</dbReference>
<dbReference type="PANTHER" id="PTHR15458">
    <property type="entry name" value="PHOSPHATIDYLETHANOLAMINE N-METHYLTRANSFERASE"/>
    <property type="match status" value="1"/>
</dbReference>
<dbReference type="OrthoDB" id="8300106at2759"/>
<keyword evidence="5 18" id="KW-0808">Transferase</keyword>
<dbReference type="Proteomes" id="UP000557566">
    <property type="component" value="Unassembled WGS sequence"/>
</dbReference>
<evidence type="ECO:0000256" key="14">
    <source>
        <dbReference type="ARBA" id="ARBA00023264"/>
    </source>
</evidence>
<feature type="transmembrane region" description="Helical" evidence="19">
    <location>
        <begin position="99"/>
        <end position="120"/>
    </location>
</feature>
<keyword evidence="9 18" id="KW-1133">Transmembrane helix</keyword>
<keyword evidence="7 18" id="KW-0812">Transmembrane</keyword>
<comment type="function">
    <text evidence="17 18">Catalyzes the second two steps of the methylation pathway of phosphatidylcholine biosynthesis, the SAM-dependent methylation of phosphatidylmonomethylethanolamine (PMME) to phosphatidyldimethylethanolamine (PDME) and of PDME to phosphatidylcholine (PC).</text>
</comment>
<comment type="pathway">
    <text evidence="2">Lipid metabolism.</text>
</comment>
<feature type="topological domain" description="Cytoplasmic" evidence="18">
    <location>
        <begin position="75"/>
        <end position="101"/>
    </location>
</feature>
<comment type="similarity">
    <text evidence="18">Belongs to the class VI-like SAM-binding methyltransferase superfamily. PEMT/PEM2 methyltransferase family.</text>
</comment>
<proteinExistence type="inferred from homology"/>
<feature type="intramembrane region" description="Helical" evidence="18">
    <location>
        <begin position="20"/>
        <end position="40"/>
    </location>
</feature>
<evidence type="ECO:0000256" key="2">
    <source>
        <dbReference type="ARBA" id="ARBA00005189"/>
    </source>
</evidence>
<feature type="binding site" evidence="18">
    <location>
        <begin position="188"/>
        <end position="189"/>
    </location>
    <ligand>
        <name>S-adenosyl-L-methionine</name>
        <dbReference type="ChEBI" id="CHEBI:59789"/>
    </ligand>
</feature>
<evidence type="ECO:0000256" key="6">
    <source>
        <dbReference type="ARBA" id="ARBA00022691"/>
    </source>
</evidence>
<feature type="topological domain" description="Lumenal" evidence="18">
    <location>
        <begin position="41"/>
        <end position="52"/>
    </location>
</feature>
<dbReference type="UniPathway" id="UPA00753"/>
<evidence type="ECO:0000256" key="19">
    <source>
        <dbReference type="SAM" id="Phobius"/>
    </source>
</evidence>
<dbReference type="InterPro" id="IPR024960">
    <property type="entry name" value="PEMT/MFAP"/>
</dbReference>
<evidence type="ECO:0000256" key="4">
    <source>
        <dbReference type="ARBA" id="ARBA00022603"/>
    </source>
</evidence>
<comment type="subcellular location">
    <subcellularLocation>
        <location evidence="18">Endoplasmic reticulum membrane</location>
        <topology evidence="18">Multi-pass membrane protein</topology>
    </subcellularLocation>
    <subcellularLocation>
        <location evidence="18">Mitochondrion membrane</location>
        <topology evidence="18">Multi-pass membrane protein</topology>
    </subcellularLocation>
</comment>
<dbReference type="Gene3D" id="1.20.120.1630">
    <property type="match status" value="1"/>
</dbReference>
<comment type="caution">
    <text evidence="20">The sequence shown here is derived from an EMBL/GenBank/DDBJ whole genome shotgun (WGS) entry which is preliminary data.</text>
</comment>
<evidence type="ECO:0000256" key="8">
    <source>
        <dbReference type="ARBA" id="ARBA00022824"/>
    </source>
</evidence>
<keyword evidence="21" id="KW-1185">Reference proteome</keyword>
<keyword evidence="4 18" id="KW-0489">Methyltransferase</keyword>
<evidence type="ECO:0000256" key="11">
    <source>
        <dbReference type="ARBA" id="ARBA00023128"/>
    </source>
</evidence>
<keyword evidence="11 18" id="KW-0496">Mitochondrion</keyword>
<feature type="topological domain" description="Lumenal" evidence="18">
    <location>
        <begin position="1"/>
        <end position="19"/>
    </location>
</feature>
<comment type="pathway">
    <text evidence="1 18">Phospholipid metabolism; phosphatidylcholine biosynthesis.</text>
</comment>
<feature type="topological domain" description="Lumenal" evidence="18">
    <location>
        <begin position="123"/>
        <end position="165"/>
    </location>
</feature>
<dbReference type="GO" id="GO:0000773">
    <property type="term" value="F:phosphatidyl-N-methylethanolamine N-methyltransferase activity"/>
    <property type="evidence" value="ECO:0007669"/>
    <property type="project" value="UniProtKB-UniRule"/>
</dbReference>
<keyword evidence="6 18" id="KW-0949">S-adenosyl-L-methionine</keyword>
<evidence type="ECO:0000256" key="16">
    <source>
        <dbReference type="ARBA" id="ARBA00052459"/>
    </source>
</evidence>
<dbReference type="AlphaFoldDB" id="A0A8H4LSW6"/>
<keyword evidence="12 18" id="KW-0472">Membrane</keyword>
<evidence type="ECO:0000256" key="12">
    <source>
        <dbReference type="ARBA" id="ARBA00023136"/>
    </source>
</evidence>
<evidence type="ECO:0000256" key="3">
    <source>
        <dbReference type="ARBA" id="ARBA00022516"/>
    </source>
</evidence>
<dbReference type="GO" id="GO:0006656">
    <property type="term" value="P:phosphatidylcholine biosynthetic process"/>
    <property type="evidence" value="ECO:0007669"/>
    <property type="project" value="UniProtKB-UniRule"/>
</dbReference>
<dbReference type="PANTHER" id="PTHR15458:SF5">
    <property type="entry name" value="PHOSPHATIDYLETHANOLAMINE N-METHYLTRANSFERASE"/>
    <property type="match status" value="1"/>
</dbReference>
<reference evidence="20 21" key="1">
    <citation type="journal article" date="2020" name="Genome Biol. Evol.">
        <title>A new high-quality draft genome assembly of the Chinese cordyceps Ophiocordyceps sinensis.</title>
        <authorList>
            <person name="Shu R."/>
            <person name="Zhang J."/>
            <person name="Meng Q."/>
            <person name="Zhang H."/>
            <person name="Zhou G."/>
            <person name="Li M."/>
            <person name="Wu P."/>
            <person name="Zhao Y."/>
            <person name="Chen C."/>
            <person name="Qin Q."/>
        </authorList>
    </citation>
    <scope>NUCLEOTIDE SEQUENCE [LARGE SCALE GENOMIC DNA]</scope>
    <source>
        <strain evidence="20 21">IOZ07</strain>
    </source>
</reference>
<keyword evidence="8 18" id="KW-0256">Endoplasmic reticulum</keyword>
<dbReference type="HAMAP" id="MF_03216">
    <property type="entry name" value="PLMT"/>
    <property type="match status" value="1"/>
</dbReference>
<evidence type="ECO:0000256" key="10">
    <source>
        <dbReference type="ARBA" id="ARBA00023098"/>
    </source>
</evidence>
<evidence type="ECO:0000256" key="18">
    <source>
        <dbReference type="HAMAP-Rule" id="MF_03216"/>
    </source>
</evidence>
<accession>A0A8H4LSW6</accession>